<keyword evidence="7" id="KW-1185">Reference proteome</keyword>
<dbReference type="PANTHER" id="PTHR13483">
    <property type="entry name" value="BOX C_D SNORNA PROTEIN 1-RELATED"/>
    <property type="match status" value="1"/>
</dbReference>
<dbReference type="Gene3D" id="3.30.60.190">
    <property type="match status" value="1"/>
</dbReference>
<evidence type="ECO:0000256" key="4">
    <source>
        <dbReference type="PROSITE-ProRule" id="PRU00453"/>
    </source>
</evidence>
<gene>
    <name evidence="6" type="ORF">KY290_001985</name>
</gene>
<evidence type="ECO:0000256" key="1">
    <source>
        <dbReference type="ARBA" id="ARBA00022723"/>
    </source>
</evidence>
<dbReference type="PROSITE" id="PS51083">
    <property type="entry name" value="ZF_HIT"/>
    <property type="match status" value="1"/>
</dbReference>
<dbReference type="InterPro" id="IPR007529">
    <property type="entry name" value="Znf_HIT"/>
</dbReference>
<accession>A0ABQ7WQX6</accession>
<keyword evidence="1" id="KW-0479">Metal-binding</keyword>
<evidence type="ECO:0000313" key="6">
    <source>
        <dbReference type="EMBL" id="KAH0782387.1"/>
    </source>
</evidence>
<dbReference type="EMBL" id="JAIVGD010000001">
    <property type="protein sequence ID" value="KAH0782387.1"/>
    <property type="molecule type" value="Genomic_DNA"/>
</dbReference>
<keyword evidence="2 4" id="KW-0863">Zinc-finger</keyword>
<organism evidence="6 7">
    <name type="scientific">Solanum tuberosum</name>
    <name type="common">Potato</name>
    <dbReference type="NCBI Taxonomy" id="4113"/>
    <lineage>
        <taxon>Eukaryota</taxon>
        <taxon>Viridiplantae</taxon>
        <taxon>Streptophyta</taxon>
        <taxon>Embryophyta</taxon>
        <taxon>Tracheophyta</taxon>
        <taxon>Spermatophyta</taxon>
        <taxon>Magnoliopsida</taxon>
        <taxon>eudicotyledons</taxon>
        <taxon>Gunneridae</taxon>
        <taxon>Pentapetalae</taxon>
        <taxon>asterids</taxon>
        <taxon>lamiids</taxon>
        <taxon>Solanales</taxon>
        <taxon>Solanaceae</taxon>
        <taxon>Solanoideae</taxon>
        <taxon>Solaneae</taxon>
        <taxon>Solanum</taxon>
    </lineage>
</organism>
<evidence type="ECO:0000256" key="3">
    <source>
        <dbReference type="ARBA" id="ARBA00022833"/>
    </source>
</evidence>
<comment type="caution">
    <text evidence="6">The sequence shown here is derived from an EMBL/GenBank/DDBJ whole genome shotgun (WGS) entry which is preliminary data.</text>
</comment>
<dbReference type="PANTHER" id="PTHR13483:SF3">
    <property type="entry name" value="BOX C_D SNORNA PROTEIN 1"/>
    <property type="match status" value="1"/>
</dbReference>
<dbReference type="CDD" id="cd23023">
    <property type="entry name" value="zf-HIT_BCD1"/>
    <property type="match status" value="1"/>
</dbReference>
<dbReference type="Proteomes" id="UP000826656">
    <property type="component" value="Unassembled WGS sequence"/>
</dbReference>
<feature type="domain" description="HIT-type" evidence="5">
    <location>
        <begin position="17"/>
        <end position="51"/>
    </location>
</feature>
<sequence length="82" mass="9163">MEKEQESNPNPISSVECEECKLNPWKYKCPGCSVRTCSLPCVNSHKQRTACNGKKSLTNVLPLSQFDDNILLSGMSLFRAKV</sequence>
<proteinExistence type="predicted"/>
<dbReference type="InterPro" id="IPR051639">
    <property type="entry name" value="BCD1"/>
</dbReference>
<dbReference type="Pfam" id="PF04438">
    <property type="entry name" value="zf-HIT"/>
    <property type="match status" value="1"/>
</dbReference>
<evidence type="ECO:0000256" key="2">
    <source>
        <dbReference type="ARBA" id="ARBA00022771"/>
    </source>
</evidence>
<evidence type="ECO:0000259" key="5">
    <source>
        <dbReference type="PROSITE" id="PS51083"/>
    </source>
</evidence>
<dbReference type="SUPFAM" id="SSF144232">
    <property type="entry name" value="HIT/MYND zinc finger-like"/>
    <property type="match status" value="1"/>
</dbReference>
<keyword evidence="3" id="KW-0862">Zinc</keyword>
<protein>
    <recommendedName>
        <fullName evidence="5">HIT-type domain-containing protein</fullName>
    </recommendedName>
</protein>
<name>A0ABQ7WQX6_SOLTU</name>
<evidence type="ECO:0000313" key="7">
    <source>
        <dbReference type="Proteomes" id="UP000826656"/>
    </source>
</evidence>
<reference evidence="6 7" key="1">
    <citation type="journal article" date="2021" name="bioRxiv">
        <title>Chromosome-scale and haplotype-resolved genome assembly of a tetraploid potato cultivar.</title>
        <authorList>
            <person name="Sun H."/>
            <person name="Jiao W.-B."/>
            <person name="Krause K."/>
            <person name="Campoy J.A."/>
            <person name="Goel M."/>
            <person name="Folz-Donahue K."/>
            <person name="Kukat C."/>
            <person name="Huettel B."/>
            <person name="Schneeberger K."/>
        </authorList>
    </citation>
    <scope>NUCLEOTIDE SEQUENCE [LARGE SCALE GENOMIC DNA]</scope>
    <source>
        <strain evidence="6">SolTubOtavaFocal</strain>
        <tissue evidence="6">Leaves</tissue>
    </source>
</reference>